<evidence type="ECO:0000313" key="4">
    <source>
        <dbReference type="Proteomes" id="UP000237966"/>
    </source>
</evidence>
<dbReference type="CDD" id="cd11586">
    <property type="entry name" value="VbhA_like"/>
    <property type="match status" value="1"/>
</dbReference>
<dbReference type="Proteomes" id="UP000052979">
    <property type="component" value="Unassembled WGS sequence"/>
</dbReference>
<dbReference type="PATRIC" id="fig|145458.7.peg.882"/>
<dbReference type="KEGG" id="rtx:TI83_03820"/>
<gene>
    <name evidence="2" type="ORF">C5C51_03610</name>
    <name evidence="1" type="ORF">VT73_04845</name>
</gene>
<dbReference type="GeneID" id="93667600"/>
<proteinExistence type="predicted"/>
<comment type="caution">
    <text evidence="1">The sequence shown here is derived from an EMBL/GenBank/DDBJ whole genome shotgun (WGS) entry which is preliminary data.</text>
</comment>
<evidence type="ECO:0000313" key="2">
    <source>
        <dbReference type="EMBL" id="PPI16491.1"/>
    </source>
</evidence>
<dbReference type="AlphaFoldDB" id="A0A0C5BDK4"/>
<dbReference type="eggNOG" id="ENOG502ZSR2">
    <property type="taxonomic scope" value="Bacteria"/>
</dbReference>
<dbReference type="RefSeq" id="WP_027692402.1">
    <property type="nucleotide sequence ID" value="NZ_CP010848.1"/>
</dbReference>
<dbReference type="EMBL" id="LBFI01000024">
    <property type="protein sequence ID" value="KKM46348.1"/>
    <property type="molecule type" value="Genomic_DNA"/>
</dbReference>
<dbReference type="Proteomes" id="UP000237966">
    <property type="component" value="Unassembled WGS sequence"/>
</dbReference>
<name>A0A0C5BDK4_9MICO</name>
<dbReference type="InterPro" id="IPR033788">
    <property type="entry name" value="VbhA-like"/>
</dbReference>
<accession>A0A0C5BDK4</accession>
<sequence>MARTLAIIRSSSPVDVEDRLVFADAALAVADHDVSDAWSRDIMERVARDEMTGDEAVAAIRRHFQG</sequence>
<keyword evidence="3" id="KW-1185">Reference proteome</keyword>
<dbReference type="KEGG" id="rtc:APU90_02650"/>
<evidence type="ECO:0000313" key="3">
    <source>
        <dbReference type="Proteomes" id="UP000052979"/>
    </source>
</evidence>
<dbReference type="EMBL" id="PSWU01000004">
    <property type="protein sequence ID" value="PPI16491.1"/>
    <property type="molecule type" value="Genomic_DNA"/>
</dbReference>
<reference evidence="1 3" key="1">
    <citation type="submission" date="2015-04" db="EMBL/GenBank/DDBJ databases">
        <title>Draft genome sequence of Rathayibacter toxicus strain FH-142 (AKA 70134 or CS 32), a Western Australian isolate.</title>
        <authorList>
            <consortium name="Consortium for Microbial Forensics and Genomics (microFORGE)"/>
            <person name="Knight B.M."/>
            <person name="Roberts D.P."/>
            <person name="Lin D."/>
            <person name="Hari K."/>
            <person name="Fletcher J."/>
            <person name="Melcher U."/>
            <person name="Blagden T."/>
            <person name="Luster D.G."/>
            <person name="Sechler A.J."/>
            <person name="Schneider W.L."/>
            <person name="Winegar R.A."/>
        </authorList>
    </citation>
    <scope>NUCLEOTIDE SEQUENCE [LARGE SCALE GENOMIC DNA]</scope>
    <source>
        <strain evidence="1 3">FH142</strain>
    </source>
</reference>
<evidence type="ECO:0008006" key="5">
    <source>
        <dbReference type="Google" id="ProtNLM"/>
    </source>
</evidence>
<protein>
    <recommendedName>
        <fullName evidence="5">Antitoxin VbhA domain-containing protein</fullName>
    </recommendedName>
</protein>
<dbReference type="STRING" id="145458.APU90_02650"/>
<reference evidence="2 4" key="2">
    <citation type="submission" date="2018-02" db="EMBL/GenBank/DDBJ databases">
        <title>Bacteriophage NCPPB3778 and a type I-E CRISPR drive the evolution of the US Biological Select Agent, Rathayibacter toxicus.</title>
        <authorList>
            <person name="Davis E.W.II."/>
            <person name="Tabima J.F."/>
            <person name="Weisberg A.J."/>
            <person name="Lopes L.D."/>
            <person name="Wiseman M.S."/>
            <person name="Wiseman M.S."/>
            <person name="Pupko T."/>
            <person name="Belcher M.S."/>
            <person name="Sechler A.J."/>
            <person name="Tancos M.A."/>
            <person name="Schroeder B.K."/>
            <person name="Murray T.D."/>
            <person name="Luster D.G."/>
            <person name="Schneider W.L."/>
            <person name="Rogers E."/>
            <person name="Andreote F.D."/>
            <person name="Grunwald N.J."/>
            <person name="Putnam M.L."/>
            <person name="Chang J.H."/>
        </authorList>
    </citation>
    <scope>NUCLEOTIDE SEQUENCE [LARGE SCALE GENOMIC DNA]</scope>
    <source>
        <strain evidence="2 4">FH99</strain>
    </source>
</reference>
<organism evidence="1 3">
    <name type="scientific">Rathayibacter toxicus</name>
    <dbReference type="NCBI Taxonomy" id="145458"/>
    <lineage>
        <taxon>Bacteria</taxon>
        <taxon>Bacillati</taxon>
        <taxon>Actinomycetota</taxon>
        <taxon>Actinomycetes</taxon>
        <taxon>Micrococcales</taxon>
        <taxon>Microbacteriaceae</taxon>
        <taxon>Rathayibacter</taxon>
    </lineage>
</organism>
<evidence type="ECO:0000313" key="1">
    <source>
        <dbReference type="EMBL" id="KKM46348.1"/>
    </source>
</evidence>